<feature type="transmembrane region" description="Helical" evidence="5">
    <location>
        <begin position="133"/>
        <end position="153"/>
    </location>
</feature>
<evidence type="ECO:0000256" key="3">
    <source>
        <dbReference type="ARBA" id="ARBA00022989"/>
    </source>
</evidence>
<keyword evidence="6" id="KW-0012">Acyltransferase</keyword>
<feature type="transmembrane region" description="Helical" evidence="5">
    <location>
        <begin position="79"/>
        <end position="100"/>
    </location>
</feature>
<dbReference type="InterPro" id="IPR004299">
    <property type="entry name" value="MBOAT_fam"/>
</dbReference>
<keyword evidence="4 5" id="KW-0472">Membrane</keyword>
<evidence type="ECO:0000313" key="6">
    <source>
        <dbReference type="EMBL" id="MEB4590754.1"/>
    </source>
</evidence>
<dbReference type="EMBL" id="JAYMYJ010000057">
    <property type="protein sequence ID" value="MEB4590754.1"/>
    <property type="molecule type" value="Genomic_DNA"/>
</dbReference>
<dbReference type="PANTHER" id="PTHR13285">
    <property type="entry name" value="ACYLTRANSFERASE"/>
    <property type="match status" value="1"/>
</dbReference>
<comment type="caution">
    <text evidence="6">The sequence shown here is derived from an EMBL/GenBank/DDBJ whole genome shotgun (WGS) entry which is preliminary data.</text>
</comment>
<feature type="transmembrane region" description="Helical" evidence="5">
    <location>
        <begin position="173"/>
        <end position="198"/>
    </location>
</feature>
<proteinExistence type="predicted"/>
<evidence type="ECO:0000256" key="2">
    <source>
        <dbReference type="ARBA" id="ARBA00022692"/>
    </source>
</evidence>
<sequence>ITDFWRRWHITLSGFLRDYLYIPLGGNRLGAWRQTFNLLITMLLAGLWHGAGWTFILWGGLHGLLLMLNHRIAKIAGRLPWKPISILLTFLLVSLLWVLFRAETLPAVWRYFNALWQYPDFTQIVAAQNLPTLAWLLAGFIIVWGFPSTLQWLQYTRWQKNPAAIRLHAGHGLLAGALLFVSLKMMASGSSQSFIYFVF</sequence>
<dbReference type="RefSeq" id="WP_324694117.1">
    <property type="nucleotide sequence ID" value="NZ_JAYMYJ010000057.1"/>
</dbReference>
<protein>
    <submittedName>
        <fullName evidence="6">MBOAT family O-acyltransferase</fullName>
        <ecNumber evidence="6">2.3.-.-</ecNumber>
    </submittedName>
</protein>
<keyword evidence="3 5" id="KW-1133">Transmembrane helix</keyword>
<gene>
    <name evidence="6" type="ORF">VSS37_07165</name>
</gene>
<accession>A0ABU6CV93</accession>
<dbReference type="Pfam" id="PF03062">
    <property type="entry name" value="MBOAT"/>
    <property type="match status" value="1"/>
</dbReference>
<feature type="non-terminal residue" evidence="6">
    <location>
        <position position="1"/>
    </location>
</feature>
<evidence type="ECO:0000313" key="7">
    <source>
        <dbReference type="Proteomes" id="UP001308005"/>
    </source>
</evidence>
<evidence type="ECO:0000256" key="5">
    <source>
        <dbReference type="SAM" id="Phobius"/>
    </source>
</evidence>
<dbReference type="EC" id="2.3.-.-" evidence="6"/>
<dbReference type="Proteomes" id="UP001308005">
    <property type="component" value="Unassembled WGS sequence"/>
</dbReference>
<dbReference type="GO" id="GO:0016746">
    <property type="term" value="F:acyltransferase activity"/>
    <property type="evidence" value="ECO:0007669"/>
    <property type="project" value="UniProtKB-KW"/>
</dbReference>
<organism evidence="6 7">
    <name type="scientific">Candidatus Thiothrix phosphatis</name>
    <dbReference type="NCBI Taxonomy" id="3112415"/>
    <lineage>
        <taxon>Bacteria</taxon>
        <taxon>Pseudomonadati</taxon>
        <taxon>Pseudomonadota</taxon>
        <taxon>Gammaproteobacteria</taxon>
        <taxon>Thiotrichales</taxon>
        <taxon>Thiotrichaceae</taxon>
        <taxon>Thiothrix</taxon>
    </lineage>
</organism>
<dbReference type="InterPro" id="IPR051085">
    <property type="entry name" value="MB_O-acyltransferase"/>
</dbReference>
<dbReference type="PANTHER" id="PTHR13285:SF18">
    <property type="entry name" value="PROTEIN-CYSTEINE N-PALMITOYLTRANSFERASE RASP"/>
    <property type="match status" value="1"/>
</dbReference>
<comment type="subcellular location">
    <subcellularLocation>
        <location evidence="1">Membrane</location>
        <topology evidence="1">Multi-pass membrane protein</topology>
    </subcellularLocation>
</comment>
<keyword evidence="7" id="KW-1185">Reference proteome</keyword>
<keyword evidence="2 5" id="KW-0812">Transmembrane</keyword>
<name>A0ABU6CV93_9GAMM</name>
<keyword evidence="6" id="KW-0808">Transferase</keyword>
<reference evidence="7" key="1">
    <citation type="submission" date="2023-07" db="EMBL/GenBank/DDBJ databases">
        <title>The carbon used by Thiothrix.</title>
        <authorList>
            <person name="Chen L."/>
        </authorList>
    </citation>
    <scope>NUCLEOTIDE SEQUENCE [LARGE SCALE GENOMIC DNA]</scope>
</reference>
<evidence type="ECO:0000256" key="1">
    <source>
        <dbReference type="ARBA" id="ARBA00004141"/>
    </source>
</evidence>
<feature type="transmembrane region" description="Helical" evidence="5">
    <location>
        <begin position="38"/>
        <end position="67"/>
    </location>
</feature>
<evidence type="ECO:0000256" key="4">
    <source>
        <dbReference type="ARBA" id="ARBA00023136"/>
    </source>
</evidence>